<evidence type="ECO:0000256" key="1">
    <source>
        <dbReference type="SAM" id="MobiDB-lite"/>
    </source>
</evidence>
<reference evidence="2 3" key="1">
    <citation type="journal article" date="2019" name="Emerg. Microbes Infect.">
        <title>Comprehensive subspecies identification of 175 nontuberculous mycobacteria species based on 7547 genomic profiles.</title>
        <authorList>
            <person name="Matsumoto Y."/>
            <person name="Kinjo T."/>
            <person name="Motooka D."/>
            <person name="Nabeya D."/>
            <person name="Jung N."/>
            <person name="Uechi K."/>
            <person name="Horii T."/>
            <person name="Iida T."/>
            <person name="Fujita J."/>
            <person name="Nakamura S."/>
        </authorList>
    </citation>
    <scope>NUCLEOTIDE SEQUENCE [LARGE SCALE GENOMIC DNA]</scope>
    <source>
        <strain evidence="2 3">JCM 17899</strain>
    </source>
</reference>
<evidence type="ECO:0000313" key="2">
    <source>
        <dbReference type="EMBL" id="BBY27132.1"/>
    </source>
</evidence>
<feature type="region of interest" description="Disordered" evidence="1">
    <location>
        <begin position="49"/>
        <end position="70"/>
    </location>
</feature>
<dbReference type="AlphaFoldDB" id="A0A7I7QLI5"/>
<name>A0A7I7QLI5_9MYCO</name>
<organism evidence="2 3">
    <name type="scientific">Mycolicibacterium sediminis</name>
    <dbReference type="NCBI Taxonomy" id="1286180"/>
    <lineage>
        <taxon>Bacteria</taxon>
        <taxon>Bacillati</taxon>
        <taxon>Actinomycetota</taxon>
        <taxon>Actinomycetes</taxon>
        <taxon>Mycobacteriales</taxon>
        <taxon>Mycobacteriaceae</taxon>
        <taxon>Mycolicibacterium</taxon>
    </lineage>
</organism>
<protein>
    <submittedName>
        <fullName evidence="2">Uncharacterized protein</fullName>
    </submittedName>
</protein>
<feature type="compositionally biased region" description="Gly residues" evidence="1">
    <location>
        <begin position="51"/>
        <end position="62"/>
    </location>
</feature>
<evidence type="ECO:0000313" key="3">
    <source>
        <dbReference type="Proteomes" id="UP000467193"/>
    </source>
</evidence>
<dbReference type="EMBL" id="AP022588">
    <property type="protein sequence ID" value="BBY27132.1"/>
    <property type="molecule type" value="Genomic_DNA"/>
</dbReference>
<dbReference type="KEGG" id="msei:MSEDJ_12280"/>
<proteinExistence type="predicted"/>
<sequence>MDVEFGKLAEVFVNGVGQVDQEVAPAIGGQGAPFSLRLARRFDGEVDVGAPGEGNGRVGKTGCGKDVPVVPTRGRRNAIAADQQTHRIV</sequence>
<accession>A0A7I7QLI5</accession>
<keyword evidence="3" id="KW-1185">Reference proteome</keyword>
<dbReference type="Proteomes" id="UP000467193">
    <property type="component" value="Chromosome"/>
</dbReference>
<gene>
    <name evidence="2" type="ORF">MSEDJ_12280</name>
</gene>